<keyword evidence="1" id="KW-0812">Transmembrane</keyword>
<feature type="transmembrane region" description="Helical" evidence="1">
    <location>
        <begin position="46"/>
        <end position="65"/>
    </location>
</feature>
<dbReference type="Pfam" id="PF10027">
    <property type="entry name" value="DUF2269"/>
    <property type="match status" value="1"/>
</dbReference>
<sequence>MLKWLHILSSTVLFGTGVGSAFYLLVTALSAGMRTVAHVARWVVRVDWLFTATTALVQPLTGLWLVRLMGIPLQTGWVAWSLALYGVAMACWLAVVWLQLRMRDLAQEAAQQGGGTPCAFRVLFIAWVVLGVPVFLAFVASFWLMVAKPSP</sequence>
<evidence type="ECO:0000313" key="3">
    <source>
        <dbReference type="Proteomes" id="UP000271868"/>
    </source>
</evidence>
<name>A0AAX1WW85_9BURK</name>
<keyword evidence="3" id="KW-1185">Reference proteome</keyword>
<dbReference type="RefSeq" id="WP_287965259.1">
    <property type="nucleotide sequence ID" value="NZ_RJVL01000002.1"/>
</dbReference>
<accession>A0AAX1WW85</accession>
<dbReference type="EMBL" id="RJVL01000002">
    <property type="protein sequence ID" value="ROR48899.1"/>
    <property type="molecule type" value="Genomic_DNA"/>
</dbReference>
<organism evidence="2 3">
    <name type="scientific">Diaphorobacter nitroreducens</name>
    <dbReference type="NCBI Taxonomy" id="164759"/>
    <lineage>
        <taxon>Bacteria</taxon>
        <taxon>Pseudomonadati</taxon>
        <taxon>Pseudomonadota</taxon>
        <taxon>Betaproteobacteria</taxon>
        <taxon>Burkholderiales</taxon>
        <taxon>Comamonadaceae</taxon>
        <taxon>Diaphorobacter</taxon>
    </lineage>
</organism>
<proteinExistence type="predicted"/>
<dbReference type="AlphaFoldDB" id="A0AAX1WW85"/>
<dbReference type="Proteomes" id="UP000271868">
    <property type="component" value="Unassembled WGS sequence"/>
</dbReference>
<dbReference type="InterPro" id="IPR018729">
    <property type="entry name" value="DUF2269_transmembrane"/>
</dbReference>
<feature type="transmembrane region" description="Helical" evidence="1">
    <location>
        <begin position="6"/>
        <end position="26"/>
    </location>
</feature>
<evidence type="ECO:0000313" key="2">
    <source>
        <dbReference type="EMBL" id="ROR48899.1"/>
    </source>
</evidence>
<keyword evidence="1" id="KW-1133">Transmembrane helix</keyword>
<comment type="caution">
    <text evidence="2">The sequence shown here is derived from an EMBL/GenBank/DDBJ whole genome shotgun (WGS) entry which is preliminary data.</text>
</comment>
<feature type="transmembrane region" description="Helical" evidence="1">
    <location>
        <begin position="77"/>
        <end position="98"/>
    </location>
</feature>
<reference evidence="2 3" key="1">
    <citation type="submission" date="2018-11" db="EMBL/GenBank/DDBJ databases">
        <title>Genomic Encyclopedia of Type Strains, Phase IV (KMG-IV): sequencing the most valuable type-strain genomes for metagenomic binning, comparative biology and taxonomic classification.</title>
        <authorList>
            <person name="Goeker M."/>
        </authorList>
    </citation>
    <scope>NUCLEOTIDE SEQUENCE [LARGE SCALE GENOMIC DNA]</scope>
    <source>
        <strain evidence="2 3">DSM 15985</strain>
    </source>
</reference>
<keyword evidence="1" id="KW-0472">Membrane</keyword>
<gene>
    <name evidence="2" type="ORF">EDC60_0892</name>
</gene>
<evidence type="ECO:0000256" key="1">
    <source>
        <dbReference type="SAM" id="Phobius"/>
    </source>
</evidence>
<feature type="transmembrane region" description="Helical" evidence="1">
    <location>
        <begin position="119"/>
        <end position="146"/>
    </location>
</feature>
<protein>
    <submittedName>
        <fullName evidence="2">Membrane protein</fullName>
    </submittedName>
</protein>